<gene>
    <name evidence="2" type="ORF">RFI_01271</name>
</gene>
<feature type="compositionally biased region" description="Basic and acidic residues" evidence="1">
    <location>
        <begin position="112"/>
        <end position="124"/>
    </location>
</feature>
<feature type="compositionally biased region" description="Low complexity" evidence="1">
    <location>
        <begin position="173"/>
        <end position="183"/>
    </location>
</feature>
<feature type="compositionally biased region" description="Low complexity" evidence="1">
    <location>
        <begin position="243"/>
        <end position="254"/>
    </location>
</feature>
<feature type="compositionally biased region" description="Polar residues" evidence="1">
    <location>
        <begin position="209"/>
        <end position="219"/>
    </location>
</feature>
<dbReference type="AlphaFoldDB" id="X6PB59"/>
<name>X6PB59_RETFI</name>
<evidence type="ECO:0000313" key="3">
    <source>
        <dbReference type="Proteomes" id="UP000023152"/>
    </source>
</evidence>
<proteinExistence type="predicted"/>
<protein>
    <submittedName>
        <fullName evidence="2">Nucleoporin nsp1</fullName>
    </submittedName>
</protein>
<feature type="region of interest" description="Disordered" evidence="1">
    <location>
        <begin position="1"/>
        <end position="278"/>
    </location>
</feature>
<evidence type="ECO:0000313" key="2">
    <source>
        <dbReference type="EMBL" id="ETO35790.1"/>
    </source>
</evidence>
<keyword evidence="3" id="KW-1185">Reference proteome</keyword>
<dbReference type="EMBL" id="ASPP01001277">
    <property type="protein sequence ID" value="ETO35790.1"/>
    <property type="molecule type" value="Genomic_DNA"/>
</dbReference>
<feature type="compositionally biased region" description="Polar residues" evidence="1">
    <location>
        <begin position="184"/>
        <end position="196"/>
    </location>
</feature>
<feature type="compositionally biased region" description="Polar residues" evidence="1">
    <location>
        <begin position="1"/>
        <end position="17"/>
    </location>
</feature>
<reference evidence="2 3" key="1">
    <citation type="journal article" date="2013" name="Curr. Biol.">
        <title>The Genome of the Foraminiferan Reticulomyxa filosa.</title>
        <authorList>
            <person name="Glockner G."/>
            <person name="Hulsmann N."/>
            <person name="Schleicher M."/>
            <person name="Noegel A.A."/>
            <person name="Eichinger L."/>
            <person name="Gallinger C."/>
            <person name="Pawlowski J."/>
            <person name="Sierra R."/>
            <person name="Euteneuer U."/>
            <person name="Pillet L."/>
            <person name="Moustafa A."/>
            <person name="Platzer M."/>
            <person name="Groth M."/>
            <person name="Szafranski K."/>
            <person name="Schliwa M."/>
        </authorList>
    </citation>
    <scope>NUCLEOTIDE SEQUENCE [LARGE SCALE GENOMIC DNA]</scope>
</reference>
<accession>X6PB59</accession>
<feature type="compositionally biased region" description="Polar residues" evidence="1">
    <location>
        <begin position="230"/>
        <end position="242"/>
    </location>
</feature>
<dbReference type="Proteomes" id="UP000023152">
    <property type="component" value="Unassembled WGS sequence"/>
</dbReference>
<feature type="compositionally biased region" description="Polar residues" evidence="1">
    <location>
        <begin position="125"/>
        <end position="138"/>
    </location>
</feature>
<organism evidence="2 3">
    <name type="scientific">Reticulomyxa filosa</name>
    <dbReference type="NCBI Taxonomy" id="46433"/>
    <lineage>
        <taxon>Eukaryota</taxon>
        <taxon>Sar</taxon>
        <taxon>Rhizaria</taxon>
        <taxon>Retaria</taxon>
        <taxon>Foraminifera</taxon>
        <taxon>Monothalamids</taxon>
        <taxon>Reticulomyxidae</taxon>
        <taxon>Reticulomyxa</taxon>
    </lineage>
</organism>
<sequence>MTMMNSNLKTTVSQQHNDFLFGEDFGMSTESQPAPAKSNPPKQNPSGEGEGGESKRKKTLFWGGKKTQKTALDIEDDFGGFINVAPSTTSEPKANGNKGSHEKQFSISSLFRVEDTSNEEKTGNEKSANNAPKSNQAAKQGESKANDPSGAVPAMQRNNSTDFWGIFGNPAESSSSSGSNSSSATTQPPTNKQSTAEGPKSPTKAVPAKTNTNASTTTGLAADATRYSKSESQISRQPASTASPRRGPNPSPRNLDPVNEEQRAKSATPNPVEELSRQITKKQIKTHIKSLSILVVQDPNFCKHSRFEFEK</sequence>
<evidence type="ECO:0000256" key="1">
    <source>
        <dbReference type="SAM" id="MobiDB-lite"/>
    </source>
</evidence>
<comment type="caution">
    <text evidence="2">The sequence shown here is derived from an EMBL/GenBank/DDBJ whole genome shotgun (WGS) entry which is preliminary data.</text>
</comment>